<sequence length="329" mass="34991">MAKVVFKYGTRAEYDALTSKDSSSLYFLTDTGEIYRGDVGLAQGSHYEIENTEKKSFEELTAGLTPLVKDDTLVVKTPIAGGKTSYTAYVYDGKKWCAMDGNYDAENVYFDRDMTFTKEVGYVTLKNGSASVASSGKNIKEVMELLFSKEEDPKVTAPSVSVSLSQAGSYEVGTKVTPSYTTAFTKGAYSYGPDTGITATAWKVTNNTTAETLTTATGSFQELQVEDNTNFVVTAEATYGEGAAPVSNLGNEKAALKIKAGTTKNTSAKITGYRNMFIGSSSATVIDSAAIRALSKAQKVGATDINMTGADDADCMIVAIPQNASVTLN</sequence>
<dbReference type="EMBL" id="BK032759">
    <property type="protein sequence ID" value="DAF58785.1"/>
    <property type="molecule type" value="Genomic_DNA"/>
</dbReference>
<organism evidence="2">
    <name type="scientific">Siphoviridae sp. ctxMM9</name>
    <dbReference type="NCBI Taxonomy" id="2827973"/>
    <lineage>
        <taxon>Viruses</taxon>
        <taxon>Duplodnaviria</taxon>
        <taxon>Heunggongvirae</taxon>
        <taxon>Uroviricota</taxon>
        <taxon>Caudoviricetes</taxon>
    </lineage>
</organism>
<evidence type="ECO:0000313" key="2">
    <source>
        <dbReference type="EMBL" id="DAF58785.1"/>
    </source>
</evidence>
<accession>A0A8S5T6B8</accession>
<dbReference type="Pfam" id="PF24243">
    <property type="entry name" value="Phage_tail_C"/>
    <property type="match status" value="1"/>
</dbReference>
<protein>
    <recommendedName>
        <fullName evidence="1">Minor tail protein gp31 C-terminal domain-containing protein</fullName>
    </recommendedName>
</protein>
<evidence type="ECO:0000259" key="1">
    <source>
        <dbReference type="Pfam" id="PF24243"/>
    </source>
</evidence>
<name>A0A8S5T6B8_9CAUD</name>
<proteinExistence type="predicted"/>
<reference evidence="2" key="1">
    <citation type="journal article" date="2021" name="Proc. Natl. Acad. Sci. U.S.A.">
        <title>A Catalog of Tens of Thousands of Viruses from Human Metagenomes Reveals Hidden Associations with Chronic Diseases.</title>
        <authorList>
            <person name="Tisza M.J."/>
            <person name="Buck C.B."/>
        </authorList>
    </citation>
    <scope>NUCLEOTIDE SEQUENCE</scope>
    <source>
        <strain evidence="2">CtxMM9</strain>
    </source>
</reference>
<feature type="domain" description="Minor tail protein gp31 C-terminal" evidence="1">
    <location>
        <begin position="6"/>
        <end position="28"/>
    </location>
</feature>
<dbReference type="InterPro" id="IPR056923">
    <property type="entry name" value="Minor_tail_gp31_C"/>
</dbReference>